<dbReference type="EMBL" id="BLXT01001826">
    <property type="protein sequence ID" value="GFN88044.1"/>
    <property type="molecule type" value="Genomic_DNA"/>
</dbReference>
<keyword evidence="3" id="KW-1185">Reference proteome</keyword>
<protein>
    <submittedName>
        <fullName evidence="2">Uncharacterized protein</fullName>
    </submittedName>
</protein>
<dbReference type="Proteomes" id="UP000735302">
    <property type="component" value="Unassembled WGS sequence"/>
</dbReference>
<accession>A0AAV3Z069</accession>
<name>A0AAV3Z069_9GAST</name>
<sequence length="198" mass="21687">MGSLSGRAVGYQVRGPGFKSQSGPNQFIIAPPCPPSTKWETRSLKLRSGGSKGGEESNGKLPDSPMLELFYCMNVRPSKHLFTVSLYKDVGGTVDRESILRAPGTLLSRVRAPPQAPWPDGGPESLRSHVVVRLQKPNFYLCIFCFGISVVRNLADDKIKCFSSFSVSIPERVLPPCSCFHVADDSDICNQITITLDR</sequence>
<evidence type="ECO:0000256" key="1">
    <source>
        <dbReference type="SAM" id="MobiDB-lite"/>
    </source>
</evidence>
<proteinExistence type="predicted"/>
<dbReference type="AlphaFoldDB" id="A0AAV3Z069"/>
<evidence type="ECO:0000313" key="2">
    <source>
        <dbReference type="EMBL" id="GFN88044.1"/>
    </source>
</evidence>
<organism evidence="2 3">
    <name type="scientific">Plakobranchus ocellatus</name>
    <dbReference type="NCBI Taxonomy" id="259542"/>
    <lineage>
        <taxon>Eukaryota</taxon>
        <taxon>Metazoa</taxon>
        <taxon>Spiralia</taxon>
        <taxon>Lophotrochozoa</taxon>
        <taxon>Mollusca</taxon>
        <taxon>Gastropoda</taxon>
        <taxon>Heterobranchia</taxon>
        <taxon>Euthyneura</taxon>
        <taxon>Panpulmonata</taxon>
        <taxon>Sacoglossa</taxon>
        <taxon>Placobranchoidea</taxon>
        <taxon>Plakobranchidae</taxon>
        <taxon>Plakobranchus</taxon>
    </lineage>
</organism>
<comment type="caution">
    <text evidence="2">The sequence shown here is derived from an EMBL/GenBank/DDBJ whole genome shotgun (WGS) entry which is preliminary data.</text>
</comment>
<evidence type="ECO:0000313" key="3">
    <source>
        <dbReference type="Proteomes" id="UP000735302"/>
    </source>
</evidence>
<feature type="region of interest" description="Disordered" evidence="1">
    <location>
        <begin position="13"/>
        <end position="60"/>
    </location>
</feature>
<gene>
    <name evidence="2" type="ORF">PoB_001455000</name>
</gene>
<reference evidence="2 3" key="1">
    <citation type="journal article" date="2021" name="Elife">
        <title>Chloroplast acquisition without the gene transfer in kleptoplastic sea slugs, Plakobranchus ocellatus.</title>
        <authorList>
            <person name="Maeda T."/>
            <person name="Takahashi S."/>
            <person name="Yoshida T."/>
            <person name="Shimamura S."/>
            <person name="Takaki Y."/>
            <person name="Nagai Y."/>
            <person name="Toyoda A."/>
            <person name="Suzuki Y."/>
            <person name="Arimoto A."/>
            <person name="Ishii H."/>
            <person name="Satoh N."/>
            <person name="Nishiyama T."/>
            <person name="Hasebe M."/>
            <person name="Maruyama T."/>
            <person name="Minagawa J."/>
            <person name="Obokata J."/>
            <person name="Shigenobu S."/>
        </authorList>
    </citation>
    <scope>NUCLEOTIDE SEQUENCE [LARGE SCALE GENOMIC DNA]</scope>
</reference>